<dbReference type="Proteomes" id="UP000019460">
    <property type="component" value="Unassembled WGS sequence"/>
</dbReference>
<organism evidence="1 2">
    <name type="scientific">Imhoffiella purpurea</name>
    <dbReference type="NCBI Taxonomy" id="1249627"/>
    <lineage>
        <taxon>Bacteria</taxon>
        <taxon>Pseudomonadati</taxon>
        <taxon>Pseudomonadota</taxon>
        <taxon>Gammaproteobacteria</taxon>
        <taxon>Chromatiales</taxon>
        <taxon>Chromatiaceae</taxon>
        <taxon>Imhoffiella</taxon>
    </lineage>
</organism>
<name>W9VIW7_9GAMM</name>
<evidence type="ECO:0000313" key="1">
    <source>
        <dbReference type="EMBL" id="EXJ16941.1"/>
    </source>
</evidence>
<dbReference type="EMBL" id="AONC01000003">
    <property type="protein sequence ID" value="EXJ16941.1"/>
    <property type="molecule type" value="Genomic_DNA"/>
</dbReference>
<keyword evidence="2" id="KW-1185">Reference proteome</keyword>
<dbReference type="STRING" id="1249627.D779_1764"/>
<dbReference type="OrthoDB" id="5772895at2"/>
<sequence>MYLEDLQDINTLVDDERPVDTFEDWAMSFDAWLDTPAGLVWLAEQEEAFSMARDAELYGVRPALGGRRHG</sequence>
<reference evidence="1 2" key="1">
    <citation type="submission" date="2012-11" db="EMBL/GenBank/DDBJ databases">
        <title>Genome assembly of Thiorhodococcus sp. AK35.</title>
        <authorList>
            <person name="Nupur N."/>
            <person name="Khatri I."/>
            <person name="Subramanian S."/>
            <person name="Pinnaka A."/>
        </authorList>
    </citation>
    <scope>NUCLEOTIDE SEQUENCE [LARGE SCALE GENOMIC DNA]</scope>
    <source>
        <strain evidence="1 2">AK35</strain>
    </source>
</reference>
<evidence type="ECO:0000313" key="2">
    <source>
        <dbReference type="Proteomes" id="UP000019460"/>
    </source>
</evidence>
<gene>
    <name evidence="1" type="ORF">D779_1764</name>
</gene>
<comment type="caution">
    <text evidence="1">The sequence shown here is derived from an EMBL/GenBank/DDBJ whole genome shotgun (WGS) entry which is preliminary data.</text>
</comment>
<accession>W9VIW7</accession>
<dbReference type="AlphaFoldDB" id="W9VIW7"/>
<proteinExistence type="predicted"/>
<dbReference type="RefSeq" id="WP_043748188.1">
    <property type="nucleotide sequence ID" value="NZ_AONC01000003.1"/>
</dbReference>
<protein>
    <submittedName>
        <fullName evidence="1">Uncharacterized protein</fullName>
    </submittedName>
</protein>